<sequence>MLRCLGRRARVPALARSQVRCISDEHWFTYDEDLPAPSLLLPPNAPKERATSQEGLEGGVLYRLPSFLLVFWTGDISQWRVPGQRDAIVAPANKKLNAGIGVNRGKNYLFFICSFTNHTCFLSPAIHNAAGPSLAEACAMLKSLDQFGVKCRIGNAVVTKAYRLPLHRIIHAVGPAYDGAEETPTLLAQTYRRCLQRAKEIELECLAFPPISCGVYGYPVREGARIALQEIKDPPSCINEIHFVLSDPSDYVTWVSEANNVLGY</sequence>
<proteinExistence type="predicted"/>
<organism evidence="3">
    <name type="scientific">Selaginella moellendorffii</name>
    <name type="common">Spikemoss</name>
    <dbReference type="NCBI Taxonomy" id="88036"/>
    <lineage>
        <taxon>Eukaryota</taxon>
        <taxon>Viridiplantae</taxon>
        <taxon>Streptophyta</taxon>
        <taxon>Embryophyta</taxon>
        <taxon>Tracheophyta</taxon>
        <taxon>Lycopodiopsida</taxon>
        <taxon>Selaginellales</taxon>
        <taxon>Selaginellaceae</taxon>
        <taxon>Selaginella</taxon>
    </lineage>
</organism>
<name>D8RR29_SELML</name>
<dbReference type="PROSITE" id="PS51154">
    <property type="entry name" value="MACRO"/>
    <property type="match status" value="1"/>
</dbReference>
<evidence type="ECO:0000313" key="3">
    <source>
        <dbReference type="Proteomes" id="UP000001514"/>
    </source>
</evidence>
<evidence type="ECO:0000259" key="1">
    <source>
        <dbReference type="PROSITE" id="PS51154"/>
    </source>
</evidence>
<dbReference type="PANTHER" id="PTHR11106:SF27">
    <property type="entry name" value="MACRO DOMAIN-CONTAINING PROTEIN"/>
    <property type="match status" value="1"/>
</dbReference>
<dbReference type="AlphaFoldDB" id="D8RR29"/>
<dbReference type="InterPro" id="IPR002589">
    <property type="entry name" value="Macro_dom"/>
</dbReference>
<evidence type="ECO:0000313" key="2">
    <source>
        <dbReference type="EMBL" id="EFJ25327.1"/>
    </source>
</evidence>
<dbReference type="InterPro" id="IPR043472">
    <property type="entry name" value="Macro_dom-like"/>
</dbReference>
<accession>D8RR29</accession>
<dbReference type="HOGENOM" id="CLU_046550_5_0_1"/>
<dbReference type="Gene3D" id="3.40.220.10">
    <property type="entry name" value="Leucine Aminopeptidase, subunit E, domain 1"/>
    <property type="match status" value="1"/>
</dbReference>
<dbReference type="Pfam" id="PF01661">
    <property type="entry name" value="Macro"/>
    <property type="match status" value="1"/>
</dbReference>
<reference evidence="2 3" key="1">
    <citation type="journal article" date="2011" name="Science">
        <title>The Selaginella genome identifies genetic changes associated with the evolution of vascular plants.</title>
        <authorList>
            <person name="Banks J.A."/>
            <person name="Nishiyama T."/>
            <person name="Hasebe M."/>
            <person name="Bowman J.L."/>
            <person name="Gribskov M."/>
            <person name="dePamphilis C."/>
            <person name="Albert V.A."/>
            <person name="Aono N."/>
            <person name="Aoyama T."/>
            <person name="Ambrose B.A."/>
            <person name="Ashton N.W."/>
            <person name="Axtell M.J."/>
            <person name="Barker E."/>
            <person name="Barker M.S."/>
            <person name="Bennetzen J.L."/>
            <person name="Bonawitz N.D."/>
            <person name="Chapple C."/>
            <person name="Cheng C."/>
            <person name="Correa L.G."/>
            <person name="Dacre M."/>
            <person name="DeBarry J."/>
            <person name="Dreyer I."/>
            <person name="Elias M."/>
            <person name="Engstrom E.M."/>
            <person name="Estelle M."/>
            <person name="Feng L."/>
            <person name="Finet C."/>
            <person name="Floyd S.K."/>
            <person name="Frommer W.B."/>
            <person name="Fujita T."/>
            <person name="Gramzow L."/>
            <person name="Gutensohn M."/>
            <person name="Harholt J."/>
            <person name="Hattori M."/>
            <person name="Heyl A."/>
            <person name="Hirai T."/>
            <person name="Hiwatashi Y."/>
            <person name="Ishikawa M."/>
            <person name="Iwata M."/>
            <person name="Karol K.G."/>
            <person name="Koehler B."/>
            <person name="Kolukisaoglu U."/>
            <person name="Kubo M."/>
            <person name="Kurata T."/>
            <person name="Lalonde S."/>
            <person name="Li K."/>
            <person name="Li Y."/>
            <person name="Litt A."/>
            <person name="Lyons E."/>
            <person name="Manning G."/>
            <person name="Maruyama T."/>
            <person name="Michael T.P."/>
            <person name="Mikami K."/>
            <person name="Miyazaki S."/>
            <person name="Morinaga S."/>
            <person name="Murata T."/>
            <person name="Mueller-Roeber B."/>
            <person name="Nelson D.R."/>
            <person name="Obara M."/>
            <person name="Oguri Y."/>
            <person name="Olmstead R.G."/>
            <person name="Onodera N."/>
            <person name="Petersen B.L."/>
            <person name="Pils B."/>
            <person name="Prigge M."/>
            <person name="Rensing S.A."/>
            <person name="Riano-Pachon D.M."/>
            <person name="Roberts A.W."/>
            <person name="Sato Y."/>
            <person name="Scheller H.V."/>
            <person name="Schulz B."/>
            <person name="Schulz C."/>
            <person name="Shakirov E.V."/>
            <person name="Shibagaki N."/>
            <person name="Shinohara N."/>
            <person name="Shippen D.E."/>
            <person name="Soerensen I."/>
            <person name="Sotooka R."/>
            <person name="Sugimoto N."/>
            <person name="Sugita M."/>
            <person name="Sumikawa N."/>
            <person name="Tanurdzic M."/>
            <person name="Theissen G."/>
            <person name="Ulvskov P."/>
            <person name="Wakazuki S."/>
            <person name="Weng J.K."/>
            <person name="Willats W.W."/>
            <person name="Wipf D."/>
            <person name="Wolf P.G."/>
            <person name="Yang L."/>
            <person name="Zimmer A.D."/>
            <person name="Zhu Q."/>
            <person name="Mitros T."/>
            <person name="Hellsten U."/>
            <person name="Loque D."/>
            <person name="Otillar R."/>
            <person name="Salamov A."/>
            <person name="Schmutz J."/>
            <person name="Shapiro H."/>
            <person name="Lindquist E."/>
            <person name="Lucas S."/>
            <person name="Rokhsar D."/>
            <person name="Grigoriev I.V."/>
        </authorList>
    </citation>
    <scope>NUCLEOTIDE SEQUENCE [LARGE SCALE GENOMIC DNA]</scope>
</reference>
<protein>
    <recommendedName>
        <fullName evidence="1">Macro domain-containing protein</fullName>
    </recommendedName>
</protein>
<dbReference type="eggNOG" id="KOG2633">
    <property type="taxonomic scope" value="Eukaryota"/>
</dbReference>
<dbReference type="EMBL" id="GL377587">
    <property type="protein sequence ID" value="EFJ25327.1"/>
    <property type="molecule type" value="Genomic_DNA"/>
</dbReference>
<dbReference type="PANTHER" id="PTHR11106">
    <property type="entry name" value="GANGLIOSIDE INDUCED DIFFERENTIATION ASSOCIATED PROTEIN 2-RELATED"/>
    <property type="match status" value="1"/>
</dbReference>
<dbReference type="SUPFAM" id="SSF52949">
    <property type="entry name" value="Macro domain-like"/>
    <property type="match status" value="1"/>
</dbReference>
<gene>
    <name evidence="2" type="ORF">SELMODRAFT_442142</name>
</gene>
<dbReference type="SMART" id="SM00506">
    <property type="entry name" value="A1pp"/>
    <property type="match status" value="1"/>
</dbReference>
<keyword evidence="3" id="KW-1185">Reference proteome</keyword>
<feature type="domain" description="Macro" evidence="1">
    <location>
        <begin position="56"/>
        <end position="262"/>
    </location>
</feature>
<dbReference type="KEGG" id="smo:SELMODRAFT_442142"/>
<dbReference type="InParanoid" id="D8RR29"/>
<dbReference type="Gramene" id="EFJ25327">
    <property type="protein sequence ID" value="EFJ25327"/>
    <property type="gene ID" value="SELMODRAFT_442142"/>
</dbReference>
<dbReference type="Proteomes" id="UP000001514">
    <property type="component" value="Unassembled WGS sequence"/>
</dbReference>